<dbReference type="Gene3D" id="3.40.50.1820">
    <property type="entry name" value="alpha/beta hydrolase"/>
    <property type="match status" value="1"/>
</dbReference>
<feature type="domain" description="Alpha/beta hydrolase fold-3" evidence="3">
    <location>
        <begin position="96"/>
        <end position="297"/>
    </location>
</feature>
<evidence type="ECO:0000313" key="5">
    <source>
        <dbReference type="Proteomes" id="UP000294911"/>
    </source>
</evidence>
<dbReference type="RefSeq" id="WP_132876880.1">
    <property type="nucleotide sequence ID" value="NZ_SLXQ01000003.1"/>
</dbReference>
<comment type="caution">
    <text evidence="4">The sequence shown here is derived from an EMBL/GenBank/DDBJ whole genome shotgun (WGS) entry which is preliminary data.</text>
</comment>
<proteinExistence type="inferred from homology"/>
<dbReference type="Pfam" id="PF07859">
    <property type="entry name" value="Abhydrolase_3"/>
    <property type="match status" value="1"/>
</dbReference>
<protein>
    <submittedName>
        <fullName evidence="4">Acetyl esterase/lipase</fullName>
    </submittedName>
</protein>
<dbReference type="OrthoDB" id="128186at2"/>
<dbReference type="GO" id="GO:0004806">
    <property type="term" value="F:triacylglycerol lipase activity"/>
    <property type="evidence" value="ECO:0007669"/>
    <property type="project" value="TreeGrafter"/>
</dbReference>
<keyword evidence="2" id="KW-0378">Hydrolase</keyword>
<dbReference type="InterPro" id="IPR002168">
    <property type="entry name" value="Lipase_GDXG_HIS_AS"/>
</dbReference>
<evidence type="ECO:0000259" key="3">
    <source>
        <dbReference type="Pfam" id="PF07859"/>
    </source>
</evidence>
<comment type="similarity">
    <text evidence="1">Belongs to the 'GDXG' lipolytic enzyme family.</text>
</comment>
<dbReference type="InterPro" id="IPR050300">
    <property type="entry name" value="GDXG_lipolytic_enzyme"/>
</dbReference>
<sequence length="320" mass="34759">MTELVSPRTSPVPERPSAPSMRLAKFFGRNIRPLAELWQPRGAQLFALRQCADAAGFIRLPRSAQVWPAQARSAEYGRVRGHWLRTDGADPANGVLLHLHGGGFVFGSPRSHRALAFQLSKASGMPVFLPDYRRAPEHPYPAAPDDCLAAYRMLLDRGVPAERIRVVGDSAGGQLAAGLIADLARVGLPMPNALALYSPMLDLTCAELDELDRLIRDPFIPPVACRRVCAAYLRSVDSTDPRLDVLAAPKAGWPRTLIQAGGAECLRGDAARMADSLRAAGISVELQVWPGQIHVFQTWANLPEARSANRYTGDFLSATV</sequence>
<dbReference type="PANTHER" id="PTHR48081">
    <property type="entry name" value="AB HYDROLASE SUPERFAMILY PROTEIN C4A8.06C"/>
    <property type="match status" value="1"/>
</dbReference>
<evidence type="ECO:0000313" key="4">
    <source>
        <dbReference type="EMBL" id="TCP54107.1"/>
    </source>
</evidence>
<dbReference type="Proteomes" id="UP000294911">
    <property type="component" value="Unassembled WGS sequence"/>
</dbReference>
<dbReference type="PROSITE" id="PS01173">
    <property type="entry name" value="LIPASE_GDXG_HIS"/>
    <property type="match status" value="1"/>
</dbReference>
<dbReference type="PANTHER" id="PTHR48081:SF30">
    <property type="entry name" value="ACETYL-HYDROLASE LIPR-RELATED"/>
    <property type="match status" value="1"/>
</dbReference>
<evidence type="ECO:0000256" key="2">
    <source>
        <dbReference type="ARBA" id="ARBA00022801"/>
    </source>
</evidence>
<name>A0A4R2QWM6_9PSEU</name>
<gene>
    <name evidence="4" type="ORF">EV191_103148</name>
</gene>
<organism evidence="4 5">
    <name type="scientific">Tamaricihabitans halophyticus</name>
    <dbReference type="NCBI Taxonomy" id="1262583"/>
    <lineage>
        <taxon>Bacteria</taxon>
        <taxon>Bacillati</taxon>
        <taxon>Actinomycetota</taxon>
        <taxon>Actinomycetes</taxon>
        <taxon>Pseudonocardiales</taxon>
        <taxon>Pseudonocardiaceae</taxon>
        <taxon>Tamaricihabitans</taxon>
    </lineage>
</organism>
<reference evidence="4 5" key="1">
    <citation type="submission" date="2019-03" db="EMBL/GenBank/DDBJ databases">
        <title>Genomic Encyclopedia of Type Strains, Phase IV (KMG-IV): sequencing the most valuable type-strain genomes for metagenomic binning, comparative biology and taxonomic classification.</title>
        <authorList>
            <person name="Goeker M."/>
        </authorList>
    </citation>
    <scope>NUCLEOTIDE SEQUENCE [LARGE SCALE GENOMIC DNA]</scope>
    <source>
        <strain evidence="4 5">DSM 45765</strain>
    </source>
</reference>
<dbReference type="AlphaFoldDB" id="A0A4R2QWM6"/>
<dbReference type="SUPFAM" id="SSF53474">
    <property type="entry name" value="alpha/beta-Hydrolases"/>
    <property type="match status" value="1"/>
</dbReference>
<dbReference type="InterPro" id="IPR013094">
    <property type="entry name" value="AB_hydrolase_3"/>
</dbReference>
<keyword evidence="5" id="KW-1185">Reference proteome</keyword>
<accession>A0A4R2QWM6</accession>
<dbReference type="InterPro" id="IPR029058">
    <property type="entry name" value="AB_hydrolase_fold"/>
</dbReference>
<evidence type="ECO:0000256" key="1">
    <source>
        <dbReference type="ARBA" id="ARBA00010515"/>
    </source>
</evidence>
<dbReference type="EMBL" id="SLXQ01000003">
    <property type="protein sequence ID" value="TCP54107.1"/>
    <property type="molecule type" value="Genomic_DNA"/>
</dbReference>